<reference evidence="10" key="1">
    <citation type="journal article" date="2018" name="Proc. Natl. Acad. Sci. U.S.A.">
        <title>Linking secondary metabolites to gene clusters through genome sequencing of six diverse Aspergillus species.</title>
        <authorList>
            <person name="Kaerboelling I."/>
            <person name="Vesth T.C."/>
            <person name="Frisvad J.C."/>
            <person name="Nybo J.L."/>
            <person name="Theobald S."/>
            <person name="Kuo A."/>
            <person name="Bowyer P."/>
            <person name="Matsuda Y."/>
            <person name="Mondo S."/>
            <person name="Lyhne E.K."/>
            <person name="Kogle M.E."/>
            <person name="Clum A."/>
            <person name="Lipzen A."/>
            <person name="Salamov A."/>
            <person name="Ngan C.Y."/>
            <person name="Daum C."/>
            <person name="Chiniquy J."/>
            <person name="Barry K."/>
            <person name="LaButti K."/>
            <person name="Haridas S."/>
            <person name="Simmons B.A."/>
            <person name="Magnuson J.K."/>
            <person name="Mortensen U.H."/>
            <person name="Larsen T.O."/>
            <person name="Grigoriev I.V."/>
            <person name="Baker S.E."/>
            <person name="Andersen M.R."/>
        </authorList>
    </citation>
    <scope>NUCLEOTIDE SEQUENCE [LARGE SCALE GENOMIC DNA]</scope>
    <source>
        <strain evidence="10">IBT 16806</strain>
    </source>
</reference>
<feature type="chain" id="PRO_5014161319" evidence="5">
    <location>
        <begin position="20"/>
        <end position="634"/>
    </location>
</feature>
<dbReference type="Pfam" id="PF07732">
    <property type="entry name" value="Cu-oxidase_3"/>
    <property type="match status" value="1"/>
</dbReference>
<evidence type="ECO:0000313" key="10">
    <source>
        <dbReference type="Proteomes" id="UP000234474"/>
    </source>
</evidence>
<dbReference type="InterPro" id="IPR011706">
    <property type="entry name" value="Cu-oxidase_C"/>
</dbReference>
<dbReference type="InterPro" id="IPR002355">
    <property type="entry name" value="Cu_oxidase_Cu_BS"/>
</dbReference>
<dbReference type="InterPro" id="IPR033138">
    <property type="entry name" value="Cu_oxidase_CS"/>
</dbReference>
<evidence type="ECO:0000256" key="1">
    <source>
        <dbReference type="ARBA" id="ARBA00010609"/>
    </source>
</evidence>
<dbReference type="InterPro" id="IPR011707">
    <property type="entry name" value="Cu-oxidase-like_N"/>
</dbReference>
<dbReference type="PROSITE" id="PS00079">
    <property type="entry name" value="MULTICOPPER_OXIDASE1"/>
    <property type="match status" value="1"/>
</dbReference>
<feature type="domain" description="Plastocyanin-like" evidence="7">
    <location>
        <begin position="451"/>
        <end position="587"/>
    </location>
</feature>
<dbReference type="Pfam" id="PF07731">
    <property type="entry name" value="Cu-oxidase_2"/>
    <property type="match status" value="1"/>
</dbReference>
<dbReference type="InterPro" id="IPR035666">
    <property type="entry name" value="MCO_CuRO_3"/>
</dbReference>
<evidence type="ECO:0000259" key="6">
    <source>
        <dbReference type="Pfam" id="PF00394"/>
    </source>
</evidence>
<dbReference type="PROSITE" id="PS00080">
    <property type="entry name" value="MULTICOPPER_OXIDASE2"/>
    <property type="match status" value="1"/>
</dbReference>
<dbReference type="PANTHER" id="PTHR11709:SF394">
    <property type="entry name" value="FI03373P-RELATED"/>
    <property type="match status" value="1"/>
</dbReference>
<dbReference type="InterPro" id="IPR017762">
    <property type="entry name" value="Multicopper_oxidase_fun"/>
</dbReference>
<dbReference type="AlphaFoldDB" id="A0A2I1BSK0"/>
<dbReference type="VEuPathDB" id="FungiDB:P174DRAFT_398077"/>
<feature type="domain" description="Plastocyanin-like" evidence="6">
    <location>
        <begin position="164"/>
        <end position="336"/>
    </location>
</feature>
<accession>A0A2I1BSK0</accession>
<keyword evidence="4" id="KW-0186">Copper</keyword>
<dbReference type="PANTHER" id="PTHR11709">
    <property type="entry name" value="MULTI-COPPER OXIDASE"/>
    <property type="match status" value="1"/>
</dbReference>
<dbReference type="GO" id="GO:0016491">
    <property type="term" value="F:oxidoreductase activity"/>
    <property type="evidence" value="ECO:0007669"/>
    <property type="project" value="UniProtKB-KW"/>
</dbReference>
<dbReference type="NCBIfam" id="TIGR03390">
    <property type="entry name" value="ascorbOXfungal"/>
    <property type="match status" value="1"/>
</dbReference>
<dbReference type="GO" id="GO:0005507">
    <property type="term" value="F:copper ion binding"/>
    <property type="evidence" value="ECO:0007669"/>
    <property type="project" value="InterPro"/>
</dbReference>
<dbReference type="OrthoDB" id="2121828at2759"/>
<evidence type="ECO:0000259" key="7">
    <source>
        <dbReference type="Pfam" id="PF07731"/>
    </source>
</evidence>
<keyword evidence="5" id="KW-0732">Signal</keyword>
<keyword evidence="3" id="KW-0560">Oxidoreductase</keyword>
<keyword evidence="10" id="KW-1185">Reference proteome</keyword>
<comment type="similarity">
    <text evidence="1">Belongs to the multicopper oxidase family.</text>
</comment>
<dbReference type="EMBL" id="MSZS01000016">
    <property type="protein sequence ID" value="PKX88363.1"/>
    <property type="molecule type" value="Genomic_DNA"/>
</dbReference>
<dbReference type="OMA" id="QVANNFT"/>
<dbReference type="CDD" id="cd13895">
    <property type="entry name" value="CuRO_3_AAO_like_2"/>
    <property type="match status" value="1"/>
</dbReference>
<evidence type="ECO:0000256" key="5">
    <source>
        <dbReference type="SAM" id="SignalP"/>
    </source>
</evidence>
<evidence type="ECO:0000313" key="9">
    <source>
        <dbReference type="EMBL" id="PKX88363.1"/>
    </source>
</evidence>
<protein>
    <submittedName>
        <fullName evidence="9">L-ascorbate oxidase</fullName>
    </submittedName>
</protein>
<evidence type="ECO:0000256" key="3">
    <source>
        <dbReference type="ARBA" id="ARBA00023002"/>
    </source>
</evidence>
<evidence type="ECO:0000256" key="2">
    <source>
        <dbReference type="ARBA" id="ARBA00022723"/>
    </source>
</evidence>
<feature type="domain" description="Plastocyanin-like" evidence="8">
    <location>
        <begin position="42"/>
        <end position="152"/>
    </location>
</feature>
<evidence type="ECO:0000256" key="4">
    <source>
        <dbReference type="ARBA" id="ARBA00023008"/>
    </source>
</evidence>
<sequence length="634" mass="71406">MSPILEVCIALTALCSTVASRYTTHGSDFQPDHILRVSEQVFPVACVTRPSTLVNGTSPGPALYLREDQTTWVRVYNDLESKNTTIHWHGLSQSTAPFSDGSPQASQWPIKPGEYFDYEIRPNVGEAGTHFYHSHVGFQAVSAAGPLIVEEKHGKSPPFTYDEERIMFISELYNKTDSMTETELLRPYNVVRWTGDPSTILMNGNSFPGMSANETDTPEPWVMPDPSLVESCGPEVIQVDPDKTYRMRIIGGPALNLVTLGFEDHQELSVMAADGKYTKLAKTERIQIASGQRFDFLLHTKTEDELRRLGKSAFWIQMESRYRPMNVSSYALLSYNTTSDLAFNQTTDLVPPEKQPLSLPNKVYDWLEYVLEPLEPNGFPTADKVDRTVVLTSIQLIAKEGVYATVSNHTWTETNPHRGNTPFWKQEHQGETPYLVDIFRRGDRAIPDYETTVQKHGGWDPDLNVYVAKVGEIIDIIMVNQPNGLDIGFDLHPWHIHGGHIYDLGSGPGTYNATANEEKLKGYNPVIRDTTMLYKYTPGQYVGENKNFTDQGWRAWRLHVQDPGVWMVHCHTLQHMIMGMQTVWVMGNASEITRGVLPESLEGYLNYGGDAYGNASYDPLVQHHFGDGLQQILQ</sequence>
<evidence type="ECO:0000259" key="8">
    <source>
        <dbReference type="Pfam" id="PF07732"/>
    </source>
</evidence>
<dbReference type="InterPro" id="IPR001117">
    <property type="entry name" value="Cu-oxidase_2nd"/>
</dbReference>
<comment type="caution">
    <text evidence="9">The sequence shown here is derived from an EMBL/GenBank/DDBJ whole genome shotgun (WGS) entry which is preliminary data.</text>
</comment>
<dbReference type="InterPro" id="IPR045087">
    <property type="entry name" value="Cu-oxidase_fam"/>
</dbReference>
<dbReference type="SUPFAM" id="SSF49503">
    <property type="entry name" value="Cupredoxins"/>
    <property type="match status" value="3"/>
</dbReference>
<dbReference type="RefSeq" id="XP_024676958.1">
    <property type="nucleotide sequence ID" value="XM_024823828.1"/>
</dbReference>
<dbReference type="InterPro" id="IPR008972">
    <property type="entry name" value="Cupredoxin"/>
</dbReference>
<name>A0A2I1BSK0_ASPN1</name>
<dbReference type="Pfam" id="PF00394">
    <property type="entry name" value="Cu-oxidase"/>
    <property type="match status" value="1"/>
</dbReference>
<organism evidence="9 10">
    <name type="scientific">Aspergillus novofumigatus (strain IBT 16806)</name>
    <dbReference type="NCBI Taxonomy" id="1392255"/>
    <lineage>
        <taxon>Eukaryota</taxon>
        <taxon>Fungi</taxon>
        <taxon>Dikarya</taxon>
        <taxon>Ascomycota</taxon>
        <taxon>Pezizomycotina</taxon>
        <taxon>Eurotiomycetes</taxon>
        <taxon>Eurotiomycetidae</taxon>
        <taxon>Eurotiales</taxon>
        <taxon>Aspergillaceae</taxon>
        <taxon>Aspergillus</taxon>
        <taxon>Aspergillus subgen. Fumigati</taxon>
    </lineage>
</organism>
<proteinExistence type="inferred from homology"/>
<dbReference type="GeneID" id="36531153"/>
<dbReference type="Proteomes" id="UP000234474">
    <property type="component" value="Unassembled WGS sequence"/>
</dbReference>
<keyword evidence="2" id="KW-0479">Metal-binding</keyword>
<feature type="signal peptide" evidence="5">
    <location>
        <begin position="1"/>
        <end position="19"/>
    </location>
</feature>
<dbReference type="Gene3D" id="2.60.40.420">
    <property type="entry name" value="Cupredoxins - blue copper proteins"/>
    <property type="match status" value="3"/>
</dbReference>
<dbReference type="STRING" id="1392255.A0A2I1BSK0"/>
<gene>
    <name evidence="9" type="ORF">P174DRAFT_398077</name>
</gene>